<reference evidence="1" key="1">
    <citation type="journal article" date="2021" name="Nat. Commun.">
        <title>Genetic determinants of endophytism in the Arabidopsis root mycobiome.</title>
        <authorList>
            <person name="Mesny F."/>
            <person name="Miyauchi S."/>
            <person name="Thiergart T."/>
            <person name="Pickel B."/>
            <person name="Atanasova L."/>
            <person name="Karlsson M."/>
            <person name="Huettel B."/>
            <person name="Barry K.W."/>
            <person name="Haridas S."/>
            <person name="Chen C."/>
            <person name="Bauer D."/>
            <person name="Andreopoulos W."/>
            <person name="Pangilinan J."/>
            <person name="LaButti K."/>
            <person name="Riley R."/>
            <person name="Lipzen A."/>
            <person name="Clum A."/>
            <person name="Drula E."/>
            <person name="Henrissat B."/>
            <person name="Kohler A."/>
            <person name="Grigoriev I.V."/>
            <person name="Martin F.M."/>
            <person name="Hacquard S."/>
        </authorList>
    </citation>
    <scope>NUCLEOTIDE SEQUENCE</scope>
    <source>
        <strain evidence="1">MPI-CAGE-CH-0230</strain>
    </source>
</reference>
<dbReference type="EMBL" id="JAGTJQ010000012">
    <property type="protein sequence ID" value="KAH7016308.1"/>
    <property type="molecule type" value="Genomic_DNA"/>
</dbReference>
<organism evidence="1 2">
    <name type="scientific">Microdochium trichocladiopsis</name>
    <dbReference type="NCBI Taxonomy" id="1682393"/>
    <lineage>
        <taxon>Eukaryota</taxon>
        <taxon>Fungi</taxon>
        <taxon>Dikarya</taxon>
        <taxon>Ascomycota</taxon>
        <taxon>Pezizomycotina</taxon>
        <taxon>Sordariomycetes</taxon>
        <taxon>Xylariomycetidae</taxon>
        <taxon>Xylariales</taxon>
        <taxon>Microdochiaceae</taxon>
        <taxon>Microdochium</taxon>
    </lineage>
</organism>
<proteinExistence type="predicted"/>
<dbReference type="Proteomes" id="UP000756346">
    <property type="component" value="Unassembled WGS sequence"/>
</dbReference>
<dbReference type="OrthoDB" id="5326346at2759"/>
<dbReference type="GeneID" id="70185205"/>
<accession>A0A9P8XTL6</accession>
<comment type="caution">
    <text evidence="1">The sequence shown here is derived from an EMBL/GenBank/DDBJ whole genome shotgun (WGS) entry which is preliminary data.</text>
</comment>
<dbReference type="RefSeq" id="XP_046005932.1">
    <property type="nucleotide sequence ID" value="XM_046155659.1"/>
</dbReference>
<evidence type="ECO:0000313" key="1">
    <source>
        <dbReference type="EMBL" id="KAH7016308.1"/>
    </source>
</evidence>
<evidence type="ECO:0000313" key="2">
    <source>
        <dbReference type="Proteomes" id="UP000756346"/>
    </source>
</evidence>
<protein>
    <submittedName>
        <fullName evidence="1">Uncharacterized protein</fullName>
    </submittedName>
</protein>
<gene>
    <name evidence="1" type="ORF">B0I36DRAFT_337287</name>
</gene>
<dbReference type="AlphaFoldDB" id="A0A9P8XTL6"/>
<keyword evidence="2" id="KW-1185">Reference proteome</keyword>
<sequence>MEGSIIDFDPDGDLILTLRNPDAPFAVWPEDGDCHLDLQQSFAPYYGTLGDRNSSLTTFLSFR</sequence>
<name>A0A9P8XTL6_9PEZI</name>